<name>A0A2I5TQE3_SERS3</name>
<dbReference type="OrthoDB" id="9810372at2"/>
<dbReference type="SUPFAM" id="SSF53067">
    <property type="entry name" value="Actin-like ATPase domain"/>
    <property type="match status" value="1"/>
</dbReference>
<dbReference type="Proteomes" id="UP000017700">
    <property type="component" value="Chromosome"/>
</dbReference>
<evidence type="ECO:0000313" key="3">
    <source>
        <dbReference type="EMBL" id="AUH06782.1"/>
    </source>
</evidence>
<dbReference type="SUPFAM" id="SSF46785">
    <property type="entry name" value="Winged helix' DNA-binding domain"/>
    <property type="match status" value="1"/>
</dbReference>
<reference evidence="2 5" key="3">
    <citation type="submission" date="2017-11" db="EMBL/GenBank/DDBJ databases">
        <title>Complete genome sequence of Serratia sp. ATCC 39006 LacA.</title>
        <authorList>
            <person name="Hampton H.G."/>
            <person name="Jackson S.A."/>
            <person name="Jauregui R."/>
            <person name="Poulter G.T.M."/>
            <person name="Salmond G.P.C."/>
            <person name="Fineran P.C."/>
        </authorList>
    </citation>
    <scope>NUCLEOTIDE SEQUENCE [LARGE SCALE GENOMIC DNA]</scope>
    <source>
        <strain evidence="2 5">ATCC 39006</strain>
    </source>
</reference>
<dbReference type="KEGG" id="sera:Ser39006_008765"/>
<protein>
    <submittedName>
        <fullName evidence="3">ROK family transcriptional regulator</fullName>
    </submittedName>
</protein>
<evidence type="ECO:0000256" key="1">
    <source>
        <dbReference type="ARBA" id="ARBA00006479"/>
    </source>
</evidence>
<proteinExistence type="inferred from homology"/>
<dbReference type="InterPro" id="IPR043129">
    <property type="entry name" value="ATPase_NBD"/>
</dbReference>
<dbReference type="Pfam" id="PF00480">
    <property type="entry name" value="ROK"/>
    <property type="match status" value="1"/>
</dbReference>
<dbReference type="Pfam" id="PF13412">
    <property type="entry name" value="HTH_24"/>
    <property type="match status" value="1"/>
</dbReference>
<dbReference type="PANTHER" id="PTHR18964">
    <property type="entry name" value="ROK (REPRESSOR, ORF, KINASE) FAMILY"/>
    <property type="match status" value="1"/>
</dbReference>
<dbReference type="PANTHER" id="PTHR18964:SF149">
    <property type="entry name" value="BIFUNCTIONAL UDP-N-ACETYLGLUCOSAMINE 2-EPIMERASE_N-ACETYLMANNOSAMINE KINASE"/>
    <property type="match status" value="1"/>
</dbReference>
<dbReference type="EMBL" id="CP025085">
    <property type="protein sequence ID" value="AUH02464.1"/>
    <property type="molecule type" value="Genomic_DNA"/>
</dbReference>
<dbReference type="STRING" id="104623.Ser39006_03702"/>
<reference evidence="3" key="2">
    <citation type="submission" date="2013-09" db="EMBL/GenBank/DDBJ databases">
        <authorList>
            <person name="Wang G."/>
            <person name="Yang Y."/>
            <person name="Su Y."/>
        </authorList>
    </citation>
    <scope>NUCLEOTIDE SEQUENCE</scope>
    <source>
        <strain evidence="3">ATCC 39006</strain>
    </source>
</reference>
<comment type="similarity">
    <text evidence="1">Belongs to the ROK (NagC/XylR) family.</text>
</comment>
<dbReference type="AlphaFoldDB" id="A0A2I5TQE3"/>
<evidence type="ECO:0000313" key="2">
    <source>
        <dbReference type="EMBL" id="AUH02464.1"/>
    </source>
</evidence>
<evidence type="ECO:0000313" key="5">
    <source>
        <dbReference type="Proteomes" id="UP000233778"/>
    </source>
</evidence>
<dbReference type="InterPro" id="IPR036388">
    <property type="entry name" value="WH-like_DNA-bd_sf"/>
</dbReference>
<keyword evidence="4" id="KW-1185">Reference proteome</keyword>
<dbReference type="EMBL" id="CP025084">
    <property type="protein sequence ID" value="AUH06782.1"/>
    <property type="molecule type" value="Genomic_DNA"/>
</dbReference>
<dbReference type="Gene3D" id="3.30.420.40">
    <property type="match status" value="2"/>
</dbReference>
<dbReference type="Proteomes" id="UP000233778">
    <property type="component" value="Chromosome"/>
</dbReference>
<reference evidence="3 4" key="1">
    <citation type="journal article" date="2013" name="Genome Announc.">
        <title>Draft genome sequence of Serratia sp. strain ATCC 39006, a model bacterium for analysis of the biosynthesis and regulation of prodigiosin, a carbapenem, and gas vesicles.</title>
        <authorList>
            <person name="Fineran P.C."/>
            <person name="Iglesias Cans M.C."/>
            <person name="Ramsay J.P."/>
            <person name="Wilf N.M."/>
            <person name="Cossyleon D."/>
            <person name="McNeil M.B."/>
            <person name="Williamson N.R."/>
            <person name="Monson R.E."/>
            <person name="Becher S.A."/>
            <person name="Stanton J.A."/>
            <person name="Brugger K."/>
            <person name="Brown S.D."/>
            <person name="Salmond G.P."/>
        </authorList>
    </citation>
    <scope>NUCLEOTIDE SEQUENCE [LARGE SCALE GENOMIC DNA]</scope>
    <source>
        <strain evidence="3">ATCC 39006</strain>
        <strain evidence="4">ATCC 39006 / SC 11482</strain>
    </source>
</reference>
<evidence type="ECO:0000313" key="4">
    <source>
        <dbReference type="Proteomes" id="UP000017700"/>
    </source>
</evidence>
<dbReference type="InterPro" id="IPR000600">
    <property type="entry name" value="ROK"/>
</dbReference>
<dbReference type="InterPro" id="IPR036390">
    <property type="entry name" value="WH_DNA-bd_sf"/>
</dbReference>
<dbReference type="Gene3D" id="1.10.10.10">
    <property type="entry name" value="Winged helix-like DNA-binding domain superfamily/Winged helix DNA-binding domain"/>
    <property type="match status" value="1"/>
</dbReference>
<dbReference type="RefSeq" id="WP_021016963.1">
    <property type="nucleotide sequence ID" value="NZ_CP025084.1"/>
</dbReference>
<accession>A0A2I5TQE3</accession>
<gene>
    <name evidence="2" type="ORF">CWC46_08760</name>
    <name evidence="3" type="ORF">Ser39006_008765</name>
</gene>
<organism evidence="3 4">
    <name type="scientific">Serratia sp. (strain ATCC 39006)</name>
    <name type="common">Prodigiosinella confusarubida</name>
    <dbReference type="NCBI Taxonomy" id="104623"/>
    <lineage>
        <taxon>Bacteria</taxon>
        <taxon>Pseudomonadati</taxon>
        <taxon>Pseudomonadota</taxon>
        <taxon>Gammaproteobacteria</taxon>
        <taxon>Enterobacterales</taxon>
        <taxon>Pectobacteriaceae</taxon>
        <taxon>Prodigiosinella</taxon>
    </lineage>
</organism>
<dbReference type="KEGG" id="serq:CWC46_08760"/>
<reference evidence="3" key="4">
    <citation type="submission" date="2017-11" db="EMBL/GenBank/DDBJ databases">
        <title>Complete genome sequence of Serratia sp. ATCC 39006.</title>
        <authorList>
            <person name="Hampton H.G."/>
            <person name="Jackson S.A."/>
            <person name="Jauregui R."/>
            <person name="Poulter G.T.M."/>
            <person name="Salmond G.P.C."/>
            <person name="Fineran P.C."/>
        </authorList>
    </citation>
    <scope>NUCLEOTIDE SEQUENCE</scope>
    <source>
        <strain evidence="3">ATCC 39006</strain>
    </source>
</reference>
<sequence>MIVPNVSARILRLIIENSPISQSDLKVRSGLSMSTISQAANRLLSKGIIHELGLRRESMGRPKILLGLNPDHATVVGIQLNAERNLIVMTDLNGKLIGEQLIPTGALTPKQLSDALTKFLKTVDAAKVSAIGVALSGIVDPANGYCVRSKALDWTNVPIANMLEERFNIPVYIENDANAMALATLVFGQLGSAQSAIIATFGKGIGAGIILERQLYRGRHGNAGEIGMALIGDGTAGNLEDIASSRAILNAIAHQTPTGETPPKNLLEVDQRPSPHMLDVLANAGHHIGVSLANLSIALDPDVVYLAMEPQMASRILLERVTMSFQAYRLKLTPQLTPLMFLTESNRMWALGAAGFAVNKLIDILAANADGE</sequence>